<dbReference type="InterPro" id="IPR001611">
    <property type="entry name" value="Leu-rich_rpt"/>
</dbReference>
<comment type="subcellular location">
    <subcellularLocation>
        <location evidence="1">Membrane</location>
        <topology evidence="1">Single-pass type I membrane protein</topology>
    </subcellularLocation>
</comment>
<protein>
    <recommendedName>
        <fullName evidence="3">Leucine-rich repeat-containing N-terminal plant-type domain-containing protein</fullName>
    </recommendedName>
</protein>
<dbReference type="STRING" id="71139.A0A059BNF9"/>
<proteinExistence type="predicted"/>
<organism evidence="2">
    <name type="scientific">Eucalyptus grandis</name>
    <name type="common">Flooded gum</name>
    <dbReference type="NCBI Taxonomy" id="71139"/>
    <lineage>
        <taxon>Eukaryota</taxon>
        <taxon>Viridiplantae</taxon>
        <taxon>Streptophyta</taxon>
        <taxon>Embryophyta</taxon>
        <taxon>Tracheophyta</taxon>
        <taxon>Spermatophyta</taxon>
        <taxon>Magnoliopsida</taxon>
        <taxon>eudicotyledons</taxon>
        <taxon>Gunneridae</taxon>
        <taxon>Pentapetalae</taxon>
        <taxon>rosids</taxon>
        <taxon>malvids</taxon>
        <taxon>Myrtales</taxon>
        <taxon>Myrtaceae</taxon>
        <taxon>Myrtoideae</taxon>
        <taxon>Eucalypteae</taxon>
        <taxon>Eucalyptus</taxon>
    </lineage>
</organism>
<dbReference type="Pfam" id="PF00560">
    <property type="entry name" value="LRR_1"/>
    <property type="match status" value="3"/>
</dbReference>
<dbReference type="InterPro" id="IPR051824">
    <property type="entry name" value="LRR_Rcpt-Like_S/T_Kinase"/>
</dbReference>
<dbReference type="Gramene" id="KCW67549">
    <property type="protein sequence ID" value="KCW67549"/>
    <property type="gene ID" value="EUGRSUZ_F01303"/>
</dbReference>
<sequence>MKMQNKYWNVNETSCIGGIGLNVTLASGIISNVTCNCSFNDSTVCHVTNIQLKELNLTGIFPDEFGNLTYLREIDITRNFISGSLPTTLTQIPLTILSALGNRISGVPKEIGNISMLEELVLEDNLLEGTLEPNIGNLSLLKRLLLSANNFTGTIPESFGNLKNLEDFRIDGCTLSGKIPDFIGNWTKITRLRISDLKGSGSNFPNLQGMNMKILILRNCLLIGSIPYYIGQWTSLTTLDLSVNRLTGQVPEMMGAALDYM</sequence>
<dbReference type="FunFam" id="3.80.10.10:FF:000838">
    <property type="entry name" value="Probable LRR receptor-like serine/threonine-protein kinase At1g53440"/>
    <property type="match status" value="1"/>
</dbReference>
<dbReference type="PANTHER" id="PTHR48006:SF60">
    <property type="entry name" value="PROTEIN KINASE DOMAIN-CONTAINING PROTEIN"/>
    <property type="match status" value="1"/>
</dbReference>
<reference evidence="2" key="1">
    <citation type="submission" date="2013-07" db="EMBL/GenBank/DDBJ databases">
        <title>The genome of Eucalyptus grandis.</title>
        <authorList>
            <person name="Schmutz J."/>
            <person name="Hayes R."/>
            <person name="Myburg A."/>
            <person name="Tuskan G."/>
            <person name="Grattapaglia D."/>
            <person name="Rokhsar D.S."/>
        </authorList>
    </citation>
    <scope>NUCLEOTIDE SEQUENCE</scope>
    <source>
        <tissue evidence="2">Leaf extractions</tissue>
    </source>
</reference>
<dbReference type="EMBL" id="KK198758">
    <property type="protein sequence ID" value="KCW67549.1"/>
    <property type="molecule type" value="Genomic_DNA"/>
</dbReference>
<name>A0A059BNF9_EUCGR</name>
<accession>A0A059BNF9</accession>
<evidence type="ECO:0000313" key="2">
    <source>
        <dbReference type="EMBL" id="KCW67549.1"/>
    </source>
</evidence>
<dbReference type="SUPFAM" id="SSF52058">
    <property type="entry name" value="L domain-like"/>
    <property type="match status" value="1"/>
</dbReference>
<dbReference type="AlphaFoldDB" id="A0A059BNF9"/>
<gene>
    <name evidence="2" type="ORF">EUGRSUZ_F01303</name>
</gene>
<dbReference type="PANTHER" id="PTHR48006">
    <property type="entry name" value="LEUCINE-RICH REPEAT-CONTAINING PROTEIN DDB_G0281931-RELATED"/>
    <property type="match status" value="1"/>
</dbReference>
<evidence type="ECO:0000256" key="1">
    <source>
        <dbReference type="ARBA" id="ARBA00004479"/>
    </source>
</evidence>
<dbReference type="InterPro" id="IPR032675">
    <property type="entry name" value="LRR_dom_sf"/>
</dbReference>
<dbReference type="InParanoid" id="A0A059BNF9"/>
<dbReference type="GO" id="GO:0016020">
    <property type="term" value="C:membrane"/>
    <property type="evidence" value="ECO:0007669"/>
    <property type="project" value="UniProtKB-SubCell"/>
</dbReference>
<dbReference type="OMA" id="ENAWINC"/>
<evidence type="ECO:0008006" key="3">
    <source>
        <dbReference type="Google" id="ProtNLM"/>
    </source>
</evidence>
<dbReference type="Gene3D" id="3.80.10.10">
    <property type="entry name" value="Ribonuclease Inhibitor"/>
    <property type="match status" value="2"/>
</dbReference>